<dbReference type="Gene3D" id="6.20.270.20">
    <property type="entry name" value="LapD/MoxY periplasmic domain"/>
    <property type="match status" value="1"/>
</dbReference>
<dbReference type="InterPro" id="IPR003660">
    <property type="entry name" value="HAMP_dom"/>
</dbReference>
<gene>
    <name evidence="5" type="ORF">HUE87_00250</name>
</gene>
<dbReference type="PROSITE" id="PS50885">
    <property type="entry name" value="HAMP"/>
    <property type="match status" value="1"/>
</dbReference>
<dbReference type="CDD" id="cd01949">
    <property type="entry name" value="GGDEF"/>
    <property type="match status" value="1"/>
</dbReference>
<organism evidence="5 6">
    <name type="scientific">Candidatus Sulfurimonas marisnigri</name>
    <dbReference type="NCBI Taxonomy" id="2740405"/>
    <lineage>
        <taxon>Bacteria</taxon>
        <taxon>Pseudomonadati</taxon>
        <taxon>Campylobacterota</taxon>
        <taxon>Epsilonproteobacteria</taxon>
        <taxon>Campylobacterales</taxon>
        <taxon>Sulfurimonadaceae</taxon>
        <taxon>Sulfurimonas</taxon>
    </lineage>
</organism>
<evidence type="ECO:0000259" key="2">
    <source>
        <dbReference type="PROSITE" id="PS50883"/>
    </source>
</evidence>
<dbReference type="KEGG" id="smas:HUE87_00250"/>
<dbReference type="Pfam" id="PF00990">
    <property type="entry name" value="GGDEF"/>
    <property type="match status" value="1"/>
</dbReference>
<keyword evidence="1" id="KW-1133">Transmembrane helix</keyword>
<keyword evidence="1" id="KW-0812">Transmembrane</keyword>
<evidence type="ECO:0000256" key="1">
    <source>
        <dbReference type="SAM" id="Phobius"/>
    </source>
</evidence>
<dbReference type="PANTHER" id="PTHR33121:SF79">
    <property type="entry name" value="CYCLIC DI-GMP PHOSPHODIESTERASE PDED-RELATED"/>
    <property type="match status" value="1"/>
</dbReference>
<dbReference type="Proteomes" id="UP000593836">
    <property type="component" value="Chromosome"/>
</dbReference>
<evidence type="ECO:0000259" key="4">
    <source>
        <dbReference type="PROSITE" id="PS50887"/>
    </source>
</evidence>
<dbReference type="InterPro" id="IPR043128">
    <property type="entry name" value="Rev_trsase/Diguanyl_cyclase"/>
</dbReference>
<keyword evidence="6" id="KW-1185">Reference proteome</keyword>
<dbReference type="GO" id="GO:0016020">
    <property type="term" value="C:membrane"/>
    <property type="evidence" value="ECO:0007669"/>
    <property type="project" value="InterPro"/>
</dbReference>
<dbReference type="PROSITE" id="PS50887">
    <property type="entry name" value="GGDEF"/>
    <property type="match status" value="1"/>
</dbReference>
<protein>
    <submittedName>
        <fullName evidence="5">Diguanylate cyclase</fullName>
    </submittedName>
</protein>
<dbReference type="Pfam" id="PF00563">
    <property type="entry name" value="EAL"/>
    <property type="match status" value="1"/>
</dbReference>
<dbReference type="SUPFAM" id="SSF55073">
    <property type="entry name" value="Nucleotide cyclase"/>
    <property type="match status" value="1"/>
</dbReference>
<dbReference type="InterPro" id="IPR000160">
    <property type="entry name" value="GGDEF_dom"/>
</dbReference>
<evidence type="ECO:0000313" key="5">
    <source>
        <dbReference type="EMBL" id="QOY54716.1"/>
    </source>
</evidence>
<dbReference type="EMBL" id="CP054493">
    <property type="protein sequence ID" value="QOY54716.1"/>
    <property type="molecule type" value="Genomic_DNA"/>
</dbReference>
<dbReference type="Gene3D" id="3.30.70.270">
    <property type="match status" value="1"/>
</dbReference>
<name>A0A7S7RQI5_9BACT</name>
<feature type="domain" description="EAL" evidence="2">
    <location>
        <begin position="406"/>
        <end position="638"/>
    </location>
</feature>
<dbReference type="SUPFAM" id="SSF141868">
    <property type="entry name" value="EAL domain-like"/>
    <property type="match status" value="1"/>
</dbReference>
<feature type="domain" description="GGDEF" evidence="4">
    <location>
        <begin position="264"/>
        <end position="397"/>
    </location>
</feature>
<accession>A0A7S7RQI5</accession>
<dbReference type="RefSeq" id="WP_194366760.1">
    <property type="nucleotide sequence ID" value="NZ_CP054493.1"/>
</dbReference>
<evidence type="ECO:0000313" key="6">
    <source>
        <dbReference type="Proteomes" id="UP000593836"/>
    </source>
</evidence>
<dbReference type="SMART" id="SM00267">
    <property type="entry name" value="GGDEF"/>
    <property type="match status" value="1"/>
</dbReference>
<dbReference type="InterPro" id="IPR001633">
    <property type="entry name" value="EAL_dom"/>
</dbReference>
<dbReference type="PANTHER" id="PTHR33121">
    <property type="entry name" value="CYCLIC DI-GMP PHOSPHODIESTERASE PDEF"/>
    <property type="match status" value="1"/>
</dbReference>
<dbReference type="InterPro" id="IPR035919">
    <property type="entry name" value="EAL_sf"/>
</dbReference>
<feature type="transmembrane region" description="Helical" evidence="1">
    <location>
        <begin position="6"/>
        <end position="27"/>
    </location>
</feature>
<proteinExistence type="predicted"/>
<dbReference type="AlphaFoldDB" id="A0A7S7RQI5"/>
<dbReference type="PROSITE" id="PS50883">
    <property type="entry name" value="EAL"/>
    <property type="match status" value="1"/>
</dbReference>
<dbReference type="Gene3D" id="3.20.20.450">
    <property type="entry name" value="EAL domain"/>
    <property type="match status" value="1"/>
</dbReference>
<dbReference type="Gene3D" id="3.30.110.200">
    <property type="match status" value="1"/>
</dbReference>
<feature type="transmembrane region" description="Helical" evidence="1">
    <location>
        <begin position="143"/>
        <end position="173"/>
    </location>
</feature>
<dbReference type="InterPro" id="IPR032244">
    <property type="entry name" value="LapD_MoxY_N"/>
</dbReference>
<sequence length="638" mass="71853">MTLFKQIALILSLFLLIILTTVLILNFQSANKGVQDRLYEDAKNTATSLSLSLGSANGDLSMMSTMINANFDSGNYRNITLIDVDNITLYDRTIEGDITAIPKWFFKATKIEAPIASANVSAGWSQVGILKVQSDATYAYKQLYAILIDLLISFGVIALLGLIIINLLIHAILKPLKEVQKQASAIMRNEFIIQGEIPYTKEFKDVVLGMNNMVSKVKAMFDKGNEELKMHKELEYIDQNTALKNRQYLIDRLPEYLKIDASSKGGINIIVALSGMIEANEKLGHQDVDKLFIEIANILRSSSKIFKNSIVARINGTEFSLLLPDCTNEEGLELAKNIYDYVTKIIKDCGLNKDETFISLGLYAYIHTDTIAQLFSNSDNALAQAKFNKNNIHLVKTENTNEVMGKEAWKKIINQALFKNRFSFVSWSVINTKAKKLEHHVLSINLTLDKSTSYSYAQFMAPAIQAGLSSNIYTNVVSMLFKTPTMISSSSTYSLRLPYEYLDMKETYEEIRELLKNKALPFKLIIEMPDKLVRKDSQHIKLYKDLFQKYDIEIGIFEFIGESDDYQYLQELRPAYIKAESSYFMSQSAQSLSALRLITDSISISLIAVGVVDIETVDALEKKGIHIIQGLATELIEV</sequence>
<dbReference type="InterPro" id="IPR029787">
    <property type="entry name" value="Nucleotide_cyclase"/>
</dbReference>
<dbReference type="Pfam" id="PF16448">
    <property type="entry name" value="LapD_MoxY_N"/>
    <property type="match status" value="1"/>
</dbReference>
<reference evidence="5 6" key="1">
    <citation type="submission" date="2020-05" db="EMBL/GenBank/DDBJ databases">
        <title>Sulfurimonas marisnigri, sp. nov., and Sulfurimonas baltica, sp. nov., manganese oxide reducing chemolithoautotrophs of the class Epsilonproteobacteria isolated from the pelagic redoxclines of the Black and Baltic Seas and emended description of the genus Sulfurimonas.</title>
        <authorList>
            <person name="Henkel J.V."/>
            <person name="Laudan C."/>
            <person name="Werner J."/>
            <person name="Neu T."/>
            <person name="Plewe S."/>
            <person name="Sproer C."/>
            <person name="Bunk B."/>
            <person name="Schulz-Vogt H.N."/>
        </authorList>
    </citation>
    <scope>NUCLEOTIDE SEQUENCE [LARGE SCALE GENOMIC DNA]</scope>
    <source>
        <strain evidence="5 6">SoZ1</strain>
    </source>
</reference>
<dbReference type="InterPro" id="IPR042461">
    <property type="entry name" value="LapD_MoxY_peri_C"/>
</dbReference>
<dbReference type="GO" id="GO:0007165">
    <property type="term" value="P:signal transduction"/>
    <property type="evidence" value="ECO:0007669"/>
    <property type="project" value="InterPro"/>
</dbReference>
<keyword evidence="1" id="KW-0472">Membrane</keyword>
<dbReference type="GO" id="GO:0071111">
    <property type="term" value="F:cyclic-guanylate-specific phosphodiesterase activity"/>
    <property type="evidence" value="ECO:0007669"/>
    <property type="project" value="InterPro"/>
</dbReference>
<dbReference type="InterPro" id="IPR050706">
    <property type="entry name" value="Cyclic-di-GMP_PDE-like"/>
</dbReference>
<evidence type="ECO:0000259" key="3">
    <source>
        <dbReference type="PROSITE" id="PS50885"/>
    </source>
</evidence>
<dbReference type="NCBIfam" id="TIGR00254">
    <property type="entry name" value="GGDEF"/>
    <property type="match status" value="1"/>
</dbReference>
<feature type="domain" description="HAMP" evidence="3">
    <location>
        <begin position="170"/>
        <end position="222"/>
    </location>
</feature>